<dbReference type="GO" id="GO:0016747">
    <property type="term" value="F:acyltransferase activity, transferring groups other than amino-acyl groups"/>
    <property type="evidence" value="ECO:0007669"/>
    <property type="project" value="InterPro"/>
</dbReference>
<keyword evidence="1 4" id="KW-0808">Transferase</keyword>
<dbReference type="SUPFAM" id="SSF55729">
    <property type="entry name" value="Acyl-CoA N-acyltransferases (Nat)"/>
    <property type="match status" value="1"/>
</dbReference>
<evidence type="ECO:0000259" key="3">
    <source>
        <dbReference type="PROSITE" id="PS51186"/>
    </source>
</evidence>
<evidence type="ECO:0000256" key="1">
    <source>
        <dbReference type="ARBA" id="ARBA00022679"/>
    </source>
</evidence>
<dbReference type="Pfam" id="PF00583">
    <property type="entry name" value="Acetyltransf_1"/>
    <property type="match status" value="1"/>
</dbReference>
<accession>A0A853BYQ9</accession>
<proteinExistence type="predicted"/>
<gene>
    <name evidence="4" type="ORF">HNR19_000882</name>
</gene>
<dbReference type="InterPro" id="IPR016181">
    <property type="entry name" value="Acyl_CoA_acyltransferase"/>
</dbReference>
<dbReference type="EMBL" id="JACCFP010000001">
    <property type="protein sequence ID" value="NYJ00184.1"/>
    <property type="molecule type" value="Genomic_DNA"/>
</dbReference>
<sequence length="145" mass="15650">MPEIRPLRPEDEAAVWELARDFATSFTPERPRFSASYAALLTAEDSLALGAVEPGGIVGYLVAHLHQTLFANAPVVWVEELMVQESVRGRGVGRALMSAAEGRAAAEGAAYVALATRRAGPFYERLGFDESAVFYRKLLAPEPGS</sequence>
<dbReference type="AlphaFoldDB" id="A0A853BYQ9"/>
<keyword evidence="2" id="KW-0012">Acyltransferase</keyword>
<dbReference type="PROSITE" id="PS51186">
    <property type="entry name" value="GNAT"/>
    <property type="match status" value="1"/>
</dbReference>
<comment type="caution">
    <text evidence="4">The sequence shown here is derived from an EMBL/GenBank/DDBJ whole genome shotgun (WGS) entry which is preliminary data.</text>
</comment>
<dbReference type="PANTHER" id="PTHR43877">
    <property type="entry name" value="AMINOALKYLPHOSPHONATE N-ACETYLTRANSFERASE-RELATED-RELATED"/>
    <property type="match status" value="1"/>
</dbReference>
<dbReference type="RefSeq" id="WP_343047046.1">
    <property type="nucleotide sequence ID" value="NZ_JACCFP010000001.1"/>
</dbReference>
<dbReference type="InterPro" id="IPR050832">
    <property type="entry name" value="Bact_Acetyltransf"/>
</dbReference>
<organism evidence="4 5">
    <name type="scientific">Nocardioides thalensis</name>
    <dbReference type="NCBI Taxonomy" id="1914755"/>
    <lineage>
        <taxon>Bacteria</taxon>
        <taxon>Bacillati</taxon>
        <taxon>Actinomycetota</taxon>
        <taxon>Actinomycetes</taxon>
        <taxon>Propionibacteriales</taxon>
        <taxon>Nocardioidaceae</taxon>
        <taxon>Nocardioides</taxon>
    </lineage>
</organism>
<dbReference type="Gene3D" id="3.40.630.30">
    <property type="match status" value="1"/>
</dbReference>
<name>A0A853BYQ9_9ACTN</name>
<keyword evidence="5" id="KW-1185">Reference proteome</keyword>
<dbReference type="InterPro" id="IPR000182">
    <property type="entry name" value="GNAT_dom"/>
</dbReference>
<evidence type="ECO:0000313" key="5">
    <source>
        <dbReference type="Proteomes" id="UP000530424"/>
    </source>
</evidence>
<feature type="domain" description="N-acetyltransferase" evidence="3">
    <location>
        <begin position="2"/>
        <end position="145"/>
    </location>
</feature>
<evidence type="ECO:0000313" key="4">
    <source>
        <dbReference type="EMBL" id="NYJ00184.1"/>
    </source>
</evidence>
<reference evidence="4 5" key="1">
    <citation type="submission" date="2020-07" db="EMBL/GenBank/DDBJ databases">
        <title>Sequencing the genomes of 1000 actinobacteria strains.</title>
        <authorList>
            <person name="Klenk H.-P."/>
        </authorList>
    </citation>
    <scope>NUCLEOTIDE SEQUENCE [LARGE SCALE GENOMIC DNA]</scope>
    <source>
        <strain evidence="4 5">DSM 103833</strain>
    </source>
</reference>
<protein>
    <submittedName>
        <fullName evidence="4">GNAT superfamily N-acetyltransferase</fullName>
    </submittedName>
</protein>
<evidence type="ECO:0000256" key="2">
    <source>
        <dbReference type="ARBA" id="ARBA00023315"/>
    </source>
</evidence>
<dbReference type="Proteomes" id="UP000530424">
    <property type="component" value="Unassembled WGS sequence"/>
</dbReference>
<dbReference type="CDD" id="cd04301">
    <property type="entry name" value="NAT_SF"/>
    <property type="match status" value="1"/>
</dbReference>